<gene>
    <name evidence="7" type="ORF">E4N74_00220</name>
    <name evidence="6" type="ORF">E4N76_00870</name>
</gene>
<evidence type="ECO:0000313" key="8">
    <source>
        <dbReference type="Proteomes" id="UP001058682"/>
    </source>
</evidence>
<dbReference type="Pfam" id="PF00171">
    <property type="entry name" value="Aldedh"/>
    <property type="match status" value="1"/>
</dbReference>
<dbReference type="PROSITE" id="PS00687">
    <property type="entry name" value="ALDEHYDE_DEHYDR_GLU"/>
    <property type="match status" value="1"/>
</dbReference>
<dbReference type="GO" id="GO:0016620">
    <property type="term" value="F:oxidoreductase activity, acting on the aldehyde or oxo group of donors, NAD or NADP as acceptor"/>
    <property type="evidence" value="ECO:0007669"/>
    <property type="project" value="InterPro"/>
</dbReference>
<dbReference type="RefSeq" id="WP_044978534.1">
    <property type="nucleotide sequence ID" value="NZ_CP009228.1"/>
</dbReference>
<keyword evidence="9" id="KW-1185">Reference proteome</keyword>
<evidence type="ECO:0000256" key="4">
    <source>
        <dbReference type="RuleBase" id="RU003345"/>
    </source>
</evidence>
<comment type="similarity">
    <text evidence="1 4">Belongs to the aldehyde dehydrogenase family.</text>
</comment>
<evidence type="ECO:0000259" key="5">
    <source>
        <dbReference type="Pfam" id="PF00171"/>
    </source>
</evidence>
<evidence type="ECO:0000313" key="6">
    <source>
        <dbReference type="EMBL" id="UTY27697.1"/>
    </source>
</evidence>
<evidence type="ECO:0000313" key="7">
    <source>
        <dbReference type="EMBL" id="UTY32613.1"/>
    </source>
</evidence>
<dbReference type="SUPFAM" id="SSF53720">
    <property type="entry name" value="ALDH-like"/>
    <property type="match status" value="1"/>
</dbReference>
<evidence type="ECO:0000256" key="2">
    <source>
        <dbReference type="ARBA" id="ARBA00023002"/>
    </source>
</evidence>
<evidence type="ECO:0000256" key="3">
    <source>
        <dbReference type="PROSITE-ProRule" id="PRU10007"/>
    </source>
</evidence>
<dbReference type="Gene3D" id="3.40.605.10">
    <property type="entry name" value="Aldehyde Dehydrogenase, Chain A, domain 1"/>
    <property type="match status" value="1"/>
</dbReference>
<dbReference type="AlphaFoldDB" id="A0AAE9SGG1"/>
<proteinExistence type="inferred from homology"/>
<name>A0AAE9SGG1_9SPIR</name>
<evidence type="ECO:0000256" key="1">
    <source>
        <dbReference type="ARBA" id="ARBA00009986"/>
    </source>
</evidence>
<dbReference type="PANTHER" id="PTHR11699">
    <property type="entry name" value="ALDEHYDE DEHYDROGENASE-RELATED"/>
    <property type="match status" value="1"/>
</dbReference>
<sequence>MEFLKYVKKEPYQLFIDGKYTPSEDGTIVDVINPADNLPFAKAYRGTKTDCEKAIAAARKAFDEGPYRKMSAKDRSKLLLKAAQILERRAEEFAVIETLECGKNYNACRYWEVPMAVDSFEFFAGKARCLDGKVVPSEYGTLNYVTWNPCGVVGEILPWNGPFLMGCQKVNAILAAGNTVIIKPPSWGVLSMILMASVYEEAGFPPGVVNVVTGSGAEVGNCLVESELVDMVSMTGGVETGREIITHSAKLVKDIALELGGKSPNIFFEDVDIDQAARFAVYGFTNHAGQICVSGTRILVQRRIYEPFIKAMADVASKLKPGDGFDPSATMNTLISREHADTVWGYIEKGKKQNARLVCGGNPYSEALLKKGNFIPPTIFADVTPEMDIFQNEIFGPVACVTPFDTEEEAIALANATKYGLAGGVFTKDIKRAIRVADRINSGQIYINNYFSKGMIESPGTGWKESGIGIAGIHKYMISKTVFVETIDNVLPPI</sequence>
<feature type="domain" description="Aldehyde dehydrogenase" evidence="5">
    <location>
        <begin position="21"/>
        <end position="477"/>
    </location>
</feature>
<protein>
    <submittedName>
        <fullName evidence="7">Aldehyde dehydrogenase</fullName>
    </submittedName>
</protein>
<dbReference type="KEGG" id="tpk:JO40_06215"/>
<dbReference type="FunFam" id="3.40.605.10:FF:000007">
    <property type="entry name" value="NAD/NADP-dependent betaine aldehyde dehydrogenase"/>
    <property type="match status" value="1"/>
</dbReference>
<accession>A0AAE9SGG1</accession>
<keyword evidence="2 4" id="KW-0560">Oxidoreductase</keyword>
<dbReference type="Proteomes" id="UP001058682">
    <property type="component" value="Chromosome"/>
</dbReference>
<reference evidence="7" key="1">
    <citation type="submission" date="2019-04" db="EMBL/GenBank/DDBJ databases">
        <title>Whole genome sequencing of oral phylogroup 2 treponemes.</title>
        <authorList>
            <person name="Chan Y."/>
            <person name="Zeng H.H."/>
            <person name="Yu X.L."/>
            <person name="Leung W.K."/>
            <person name="Watt R.M."/>
        </authorList>
    </citation>
    <scope>NUCLEOTIDE SEQUENCE</scope>
    <source>
        <strain evidence="7">OMZ 835</strain>
        <strain evidence="6">OMZ 847</strain>
    </source>
</reference>
<dbReference type="InterPro" id="IPR016161">
    <property type="entry name" value="Ald_DH/histidinol_DH"/>
</dbReference>
<dbReference type="Proteomes" id="UP001059401">
    <property type="component" value="Chromosome"/>
</dbReference>
<dbReference type="InterPro" id="IPR016163">
    <property type="entry name" value="Ald_DH_C"/>
</dbReference>
<dbReference type="InterPro" id="IPR015590">
    <property type="entry name" value="Aldehyde_DH_dom"/>
</dbReference>
<dbReference type="FunFam" id="3.40.309.10:FF:000012">
    <property type="entry name" value="Betaine aldehyde dehydrogenase"/>
    <property type="match status" value="1"/>
</dbReference>
<dbReference type="EMBL" id="CP038802">
    <property type="protein sequence ID" value="UTY27697.1"/>
    <property type="molecule type" value="Genomic_DNA"/>
</dbReference>
<feature type="active site" evidence="3">
    <location>
        <position position="258"/>
    </location>
</feature>
<dbReference type="InterPro" id="IPR016162">
    <property type="entry name" value="Ald_DH_N"/>
</dbReference>
<dbReference type="Gene3D" id="3.40.309.10">
    <property type="entry name" value="Aldehyde Dehydrogenase, Chain A, domain 2"/>
    <property type="match status" value="1"/>
</dbReference>
<organism evidence="7 8">
    <name type="scientific">Treponema putidum</name>
    <dbReference type="NCBI Taxonomy" id="221027"/>
    <lineage>
        <taxon>Bacteria</taxon>
        <taxon>Pseudomonadati</taxon>
        <taxon>Spirochaetota</taxon>
        <taxon>Spirochaetia</taxon>
        <taxon>Spirochaetales</taxon>
        <taxon>Treponemataceae</taxon>
        <taxon>Treponema</taxon>
    </lineage>
</organism>
<dbReference type="EMBL" id="CP038804">
    <property type="protein sequence ID" value="UTY32613.1"/>
    <property type="molecule type" value="Genomic_DNA"/>
</dbReference>
<dbReference type="InterPro" id="IPR029510">
    <property type="entry name" value="Ald_DH_CS_GLU"/>
</dbReference>
<evidence type="ECO:0000313" key="9">
    <source>
        <dbReference type="Proteomes" id="UP001059401"/>
    </source>
</evidence>